<gene>
    <name evidence="2" type="ORF">CSSPJE1EN2_LOCUS18118</name>
</gene>
<dbReference type="Proteomes" id="UP001497522">
    <property type="component" value="Chromosome 5"/>
</dbReference>
<sequence length="103" mass="11129">MDCCSSSSSSDHESENSSELHGLDHPDAGTAETRCCTPVINPQAPAAASIQVLRLINTNCRQQTGAEYIYIYIYISKFLSLCDDLDSRSRIDPMSAPAAAAPY</sequence>
<accession>A0ABP1BJU7</accession>
<proteinExistence type="predicted"/>
<evidence type="ECO:0000313" key="2">
    <source>
        <dbReference type="EMBL" id="CAK9875896.1"/>
    </source>
</evidence>
<organism evidence="2 3">
    <name type="scientific">Sphagnum jensenii</name>
    <dbReference type="NCBI Taxonomy" id="128206"/>
    <lineage>
        <taxon>Eukaryota</taxon>
        <taxon>Viridiplantae</taxon>
        <taxon>Streptophyta</taxon>
        <taxon>Embryophyta</taxon>
        <taxon>Bryophyta</taxon>
        <taxon>Sphagnophytina</taxon>
        <taxon>Sphagnopsida</taxon>
        <taxon>Sphagnales</taxon>
        <taxon>Sphagnaceae</taxon>
        <taxon>Sphagnum</taxon>
    </lineage>
</organism>
<feature type="region of interest" description="Disordered" evidence="1">
    <location>
        <begin position="1"/>
        <end position="26"/>
    </location>
</feature>
<protein>
    <submittedName>
        <fullName evidence="2">Uncharacterized protein</fullName>
    </submittedName>
</protein>
<keyword evidence="3" id="KW-1185">Reference proteome</keyword>
<evidence type="ECO:0000256" key="1">
    <source>
        <dbReference type="SAM" id="MobiDB-lite"/>
    </source>
</evidence>
<dbReference type="EMBL" id="OZ023706">
    <property type="protein sequence ID" value="CAK9875896.1"/>
    <property type="molecule type" value="Genomic_DNA"/>
</dbReference>
<name>A0ABP1BJU7_9BRYO</name>
<reference evidence="2" key="1">
    <citation type="submission" date="2024-03" db="EMBL/GenBank/DDBJ databases">
        <authorList>
            <consortium name="ELIXIR-Norway"/>
            <consortium name="Elixir Norway"/>
        </authorList>
    </citation>
    <scope>NUCLEOTIDE SEQUENCE</scope>
</reference>
<evidence type="ECO:0000313" key="3">
    <source>
        <dbReference type="Proteomes" id="UP001497522"/>
    </source>
</evidence>